<name>A0A0W0F8L7_MONRR</name>
<dbReference type="SUPFAM" id="SSF53613">
    <property type="entry name" value="Ribokinase-like"/>
    <property type="match status" value="1"/>
</dbReference>
<proteinExistence type="predicted"/>
<dbReference type="Gene3D" id="3.40.1190.20">
    <property type="match status" value="1"/>
</dbReference>
<dbReference type="Pfam" id="PF00294">
    <property type="entry name" value="PfkB"/>
    <property type="match status" value="1"/>
</dbReference>
<evidence type="ECO:0000313" key="3">
    <source>
        <dbReference type="EMBL" id="KTB32666.1"/>
    </source>
</evidence>
<feature type="region of interest" description="Disordered" evidence="1">
    <location>
        <begin position="303"/>
        <end position="336"/>
    </location>
</feature>
<evidence type="ECO:0000256" key="1">
    <source>
        <dbReference type="SAM" id="MobiDB-lite"/>
    </source>
</evidence>
<reference evidence="3 4" key="1">
    <citation type="submission" date="2015-12" db="EMBL/GenBank/DDBJ databases">
        <title>Draft genome sequence of Moniliophthora roreri, the causal agent of frosty pod rot of cacao.</title>
        <authorList>
            <person name="Aime M.C."/>
            <person name="Diaz-Valderrama J.R."/>
            <person name="Kijpornyongpan T."/>
            <person name="Phillips-Mora W."/>
        </authorList>
    </citation>
    <scope>NUCLEOTIDE SEQUENCE [LARGE SCALE GENOMIC DNA]</scope>
    <source>
        <strain evidence="3 4">MCA 2952</strain>
    </source>
</reference>
<organism evidence="3 4">
    <name type="scientific">Moniliophthora roreri</name>
    <name type="common">Frosty pod rot fungus</name>
    <name type="synonym">Monilia roreri</name>
    <dbReference type="NCBI Taxonomy" id="221103"/>
    <lineage>
        <taxon>Eukaryota</taxon>
        <taxon>Fungi</taxon>
        <taxon>Dikarya</taxon>
        <taxon>Basidiomycota</taxon>
        <taxon>Agaricomycotina</taxon>
        <taxon>Agaricomycetes</taxon>
        <taxon>Agaricomycetidae</taxon>
        <taxon>Agaricales</taxon>
        <taxon>Marasmiineae</taxon>
        <taxon>Marasmiaceae</taxon>
        <taxon>Moniliophthora</taxon>
    </lineage>
</organism>
<accession>A0A0W0F8L7</accession>
<dbReference type="eggNOG" id="ENOG502RXMJ">
    <property type="taxonomic scope" value="Eukaryota"/>
</dbReference>
<keyword evidence="3" id="KW-0418">Kinase</keyword>
<dbReference type="PANTHER" id="PTHR47098">
    <property type="entry name" value="PROTEIN MAK32"/>
    <property type="match status" value="1"/>
</dbReference>
<evidence type="ECO:0000313" key="4">
    <source>
        <dbReference type="Proteomes" id="UP000054988"/>
    </source>
</evidence>
<keyword evidence="3" id="KW-0808">Transferase</keyword>
<dbReference type="Proteomes" id="UP000054988">
    <property type="component" value="Unassembled WGS sequence"/>
</dbReference>
<sequence>MANKPTLVTLGMFIIDDFEYLDEQGNPTGKQSTSQIGGGGTYAAIGARIWLQPDQIGMVVDRGRDFPEAMQSDLEKYGKEMWHFRDRKDGVTTRALNSYRGECRGFNYLTPRLRITPRDLEGTKLEKPTMLHFICSPTRASAIISEVREVKDWNPITIYEPIPDRCVPEELPALIEILPEITILSPNAEEALSLLSVPLPPTKESIEESARKFLQLGVKDSVVVRSGGMGAYILAREKEGKWVSAFWSSEDRNKIVDVTGAGNSFLGGLAAGLKLLEGDVYEASLYASVSASFTIEQGGLPIMTGEDEWNSDSPTRRLDDLRKRTSSESREKMEQV</sequence>
<feature type="domain" description="Carbohydrate kinase PfkB" evidence="2">
    <location>
        <begin position="112"/>
        <end position="299"/>
    </location>
</feature>
<dbReference type="InterPro" id="IPR029056">
    <property type="entry name" value="Ribokinase-like"/>
</dbReference>
<evidence type="ECO:0000259" key="2">
    <source>
        <dbReference type="Pfam" id="PF00294"/>
    </source>
</evidence>
<feature type="compositionally biased region" description="Basic and acidic residues" evidence="1">
    <location>
        <begin position="314"/>
        <end position="336"/>
    </location>
</feature>
<gene>
    <name evidence="3" type="ORF">WG66_14727</name>
</gene>
<dbReference type="PANTHER" id="PTHR47098:SF2">
    <property type="entry name" value="PROTEIN MAK32"/>
    <property type="match status" value="1"/>
</dbReference>
<protein>
    <submittedName>
        <fullName evidence="3">Putative Ribokinase-like protein</fullName>
    </submittedName>
</protein>
<dbReference type="InterPro" id="IPR011611">
    <property type="entry name" value="PfkB_dom"/>
</dbReference>
<dbReference type="GO" id="GO:0016301">
    <property type="term" value="F:kinase activity"/>
    <property type="evidence" value="ECO:0007669"/>
    <property type="project" value="UniProtKB-KW"/>
</dbReference>
<comment type="caution">
    <text evidence="3">The sequence shown here is derived from an EMBL/GenBank/DDBJ whole genome shotgun (WGS) entry which is preliminary data.</text>
</comment>
<dbReference type="EMBL" id="LATX01002207">
    <property type="protein sequence ID" value="KTB32666.1"/>
    <property type="molecule type" value="Genomic_DNA"/>
</dbReference>
<dbReference type="AlphaFoldDB" id="A0A0W0F8L7"/>